<keyword evidence="5 7" id="KW-0808">Transferase</keyword>
<keyword evidence="3 5" id="KW-0067">ATP-binding</keyword>
<comment type="catalytic activity">
    <reaction evidence="5">
        <text>3'-dephospho-CoA + ATP = ADP + CoA + H(+)</text>
        <dbReference type="Rhea" id="RHEA:18245"/>
        <dbReference type="ChEBI" id="CHEBI:15378"/>
        <dbReference type="ChEBI" id="CHEBI:30616"/>
        <dbReference type="ChEBI" id="CHEBI:57287"/>
        <dbReference type="ChEBI" id="CHEBI:57328"/>
        <dbReference type="ChEBI" id="CHEBI:456216"/>
        <dbReference type="EC" id="2.7.1.24"/>
    </reaction>
</comment>
<comment type="function">
    <text evidence="5">Catalyzes the phosphorylation of the 3'-hydroxyl group of dephosphocoenzyme A to form coenzyme A.</text>
</comment>
<dbReference type="KEGG" id="mpad:KEF85_04365"/>
<organism evidence="7 8">
    <name type="scientific">Methylomonas paludis</name>
    <dbReference type="NCBI Taxonomy" id="1173101"/>
    <lineage>
        <taxon>Bacteria</taxon>
        <taxon>Pseudomonadati</taxon>
        <taxon>Pseudomonadota</taxon>
        <taxon>Gammaproteobacteria</taxon>
        <taxon>Methylococcales</taxon>
        <taxon>Methylococcaceae</taxon>
        <taxon>Methylomonas</taxon>
    </lineage>
</organism>
<dbReference type="AlphaFoldDB" id="A0A975RAU7"/>
<dbReference type="PANTHER" id="PTHR10695">
    <property type="entry name" value="DEPHOSPHO-COA KINASE-RELATED"/>
    <property type="match status" value="1"/>
</dbReference>
<keyword evidence="8" id="KW-1185">Reference proteome</keyword>
<reference evidence="7" key="1">
    <citation type="submission" date="2021-04" db="EMBL/GenBank/DDBJ databases">
        <title>Draft genome sequence data of methanotrophic Methylovulum sp. strain S1L and Methylomonas sp. strain S2AM isolated from boreal lake water columns.</title>
        <authorList>
            <person name="Rissanen A.J."/>
            <person name="Mangayil R."/>
            <person name="Svenning M.M."/>
            <person name="Khanongnuch R."/>
        </authorList>
    </citation>
    <scope>NUCLEOTIDE SEQUENCE</scope>
    <source>
        <strain evidence="7">S2AM</strain>
    </source>
</reference>
<keyword evidence="2 5" id="KW-0547">Nucleotide-binding</keyword>
<dbReference type="InterPro" id="IPR001977">
    <property type="entry name" value="Depp_CoAkinase"/>
</dbReference>
<evidence type="ECO:0000256" key="2">
    <source>
        <dbReference type="ARBA" id="ARBA00022741"/>
    </source>
</evidence>
<accession>A0A975RAU7</accession>
<evidence type="ECO:0000256" key="5">
    <source>
        <dbReference type="HAMAP-Rule" id="MF_00376"/>
    </source>
</evidence>
<dbReference type="RefSeq" id="WP_215583500.1">
    <property type="nucleotide sequence ID" value="NZ_CP073754.1"/>
</dbReference>
<keyword evidence="5" id="KW-0963">Cytoplasm</keyword>
<dbReference type="GO" id="GO:0005737">
    <property type="term" value="C:cytoplasm"/>
    <property type="evidence" value="ECO:0007669"/>
    <property type="project" value="UniProtKB-SubCell"/>
</dbReference>
<dbReference type="CDD" id="cd02022">
    <property type="entry name" value="DPCK"/>
    <property type="match status" value="1"/>
</dbReference>
<keyword evidence="4 5" id="KW-0173">Coenzyme A biosynthesis</keyword>
<dbReference type="GO" id="GO:0005524">
    <property type="term" value="F:ATP binding"/>
    <property type="evidence" value="ECO:0007669"/>
    <property type="project" value="UniProtKB-UniRule"/>
</dbReference>
<evidence type="ECO:0000256" key="1">
    <source>
        <dbReference type="ARBA" id="ARBA00009018"/>
    </source>
</evidence>
<evidence type="ECO:0000313" key="7">
    <source>
        <dbReference type="EMBL" id="QWF71718.1"/>
    </source>
</evidence>
<comment type="pathway">
    <text evidence="5">Cofactor biosynthesis; coenzyme A biosynthesis; CoA from (R)-pantothenate: step 5/5.</text>
</comment>
<protein>
    <recommendedName>
        <fullName evidence="5 6">Dephospho-CoA kinase</fullName>
        <ecNumber evidence="5 6">2.7.1.24</ecNumber>
    </recommendedName>
    <alternativeName>
        <fullName evidence="5">Dephosphocoenzyme A kinase</fullName>
    </alternativeName>
</protein>
<evidence type="ECO:0000313" key="8">
    <source>
        <dbReference type="Proteomes" id="UP000676649"/>
    </source>
</evidence>
<dbReference type="Gene3D" id="3.40.50.300">
    <property type="entry name" value="P-loop containing nucleotide triphosphate hydrolases"/>
    <property type="match status" value="1"/>
</dbReference>
<keyword evidence="5 7" id="KW-0418">Kinase</keyword>
<dbReference type="NCBIfam" id="TIGR00152">
    <property type="entry name" value="dephospho-CoA kinase"/>
    <property type="match status" value="1"/>
</dbReference>
<evidence type="ECO:0000256" key="3">
    <source>
        <dbReference type="ARBA" id="ARBA00022840"/>
    </source>
</evidence>
<dbReference type="Pfam" id="PF01121">
    <property type="entry name" value="CoaE"/>
    <property type="match status" value="1"/>
</dbReference>
<dbReference type="SUPFAM" id="SSF52540">
    <property type="entry name" value="P-loop containing nucleoside triphosphate hydrolases"/>
    <property type="match status" value="1"/>
</dbReference>
<proteinExistence type="inferred from homology"/>
<dbReference type="Proteomes" id="UP000676649">
    <property type="component" value="Chromosome"/>
</dbReference>
<gene>
    <name evidence="5 7" type="primary">coaE</name>
    <name evidence="7" type="ORF">KEF85_04365</name>
</gene>
<dbReference type="InterPro" id="IPR027417">
    <property type="entry name" value="P-loop_NTPase"/>
</dbReference>
<feature type="binding site" evidence="5">
    <location>
        <begin position="11"/>
        <end position="16"/>
    </location>
    <ligand>
        <name>ATP</name>
        <dbReference type="ChEBI" id="CHEBI:30616"/>
    </ligand>
</feature>
<comment type="subcellular location">
    <subcellularLocation>
        <location evidence="5">Cytoplasm</location>
    </subcellularLocation>
</comment>
<dbReference type="GO" id="GO:0004140">
    <property type="term" value="F:dephospho-CoA kinase activity"/>
    <property type="evidence" value="ECO:0007669"/>
    <property type="project" value="UniProtKB-UniRule"/>
</dbReference>
<comment type="similarity">
    <text evidence="1 5">Belongs to the CoaE family.</text>
</comment>
<dbReference type="PROSITE" id="PS51219">
    <property type="entry name" value="DPCK"/>
    <property type="match status" value="1"/>
</dbReference>
<dbReference type="EMBL" id="CP073754">
    <property type="protein sequence ID" value="QWF71718.1"/>
    <property type="molecule type" value="Genomic_DNA"/>
</dbReference>
<evidence type="ECO:0000256" key="4">
    <source>
        <dbReference type="ARBA" id="ARBA00022993"/>
    </source>
</evidence>
<dbReference type="EC" id="2.7.1.24" evidence="5 6"/>
<sequence>MLKIGLTGGIGSGKSTVCRLFAEQGITIIDADLLARQLVEPGQPALTVLAAEFGPQILQSNGSLDRAALRDLVFTNAERKRQLESILHPLIYAKITTQLAVAQGLYCIAAVPLLLETWQPGLVDRVLVVDCSPSQQIERVMQRDQLSRMQALAIMDGQMSRLQRLASADDVLDNSTTVTQLAEQIKRLHNSYILLASVRISSA</sequence>
<evidence type="ECO:0000256" key="6">
    <source>
        <dbReference type="NCBIfam" id="TIGR00152"/>
    </source>
</evidence>
<dbReference type="GO" id="GO:0015937">
    <property type="term" value="P:coenzyme A biosynthetic process"/>
    <property type="evidence" value="ECO:0007669"/>
    <property type="project" value="UniProtKB-UniRule"/>
</dbReference>
<name>A0A975RAU7_9GAMM</name>
<dbReference type="HAMAP" id="MF_00376">
    <property type="entry name" value="Dephospho_CoA_kinase"/>
    <property type="match status" value="1"/>
</dbReference>
<dbReference type="PANTHER" id="PTHR10695:SF46">
    <property type="entry name" value="BIFUNCTIONAL COENZYME A SYNTHASE-RELATED"/>
    <property type="match status" value="1"/>
</dbReference>